<reference evidence="2 3" key="1">
    <citation type="submission" date="2020-04" db="EMBL/GenBank/DDBJ databases">
        <title>FDA dAtabase for Regulatory Grade micrObial Sequences (FDA-ARGOS): Supporting development and validation of Infectious Disease Dx tests.</title>
        <authorList>
            <person name="Sciortino C."/>
            <person name="Tallon L."/>
            <person name="Sadzewicz L."/>
            <person name="Vavikolanu K."/>
            <person name="Mehta A."/>
            <person name="Aluvathingal J."/>
            <person name="Nadendla S."/>
            <person name="Nandy P."/>
            <person name="Geyer C."/>
            <person name="Yan Y."/>
            <person name="Sichtig H."/>
        </authorList>
    </citation>
    <scope>NUCLEOTIDE SEQUENCE [LARGE SCALE GENOMIC DNA]</scope>
    <source>
        <strain evidence="2 3">FDAARGOS_633</strain>
        <plasmid evidence="2 3">unnamed2</plasmid>
    </source>
</reference>
<evidence type="ECO:0000313" key="2">
    <source>
        <dbReference type="EMBL" id="QIX25140.1"/>
    </source>
</evidence>
<geneLocation type="plasmid" evidence="2 3">
    <name>unnamed2</name>
</geneLocation>
<gene>
    <name evidence="2" type="ORF">FOB41_28815</name>
</gene>
<dbReference type="Proteomes" id="UP000500870">
    <property type="component" value="Plasmid unnamed2"/>
</dbReference>
<accession>A0A6H0ZZE0</accession>
<keyword evidence="2" id="KW-0614">Plasmid</keyword>
<sequence length="144" mass="15952">MNLAMFSAVFCCLDIRGLRASVLNVGMFSFPLPRSLSRYAPAVRLRRAAGVCVQELEKTERSRDGEKERPPSGRFSIGSAPLTSITENDTQISGGETRQDYKDTRRFPLVAPSCALLFLPFGLPVSFRCYGRVYLIPRLTLSSG</sequence>
<dbReference type="AlphaFoldDB" id="A0A6H0ZZE0"/>
<evidence type="ECO:0000256" key="1">
    <source>
        <dbReference type="SAM" id="MobiDB-lite"/>
    </source>
</evidence>
<protein>
    <submittedName>
        <fullName evidence="2">Plasmid replication initiation protein</fullName>
    </submittedName>
</protein>
<organism evidence="2 3">
    <name type="scientific">Agrobacterium pusense</name>
    <dbReference type="NCBI Taxonomy" id="648995"/>
    <lineage>
        <taxon>Bacteria</taxon>
        <taxon>Pseudomonadati</taxon>
        <taxon>Pseudomonadota</taxon>
        <taxon>Alphaproteobacteria</taxon>
        <taxon>Hyphomicrobiales</taxon>
        <taxon>Rhizobiaceae</taxon>
        <taxon>Rhizobium/Agrobacterium group</taxon>
        <taxon>Agrobacterium</taxon>
    </lineage>
</organism>
<proteinExistence type="predicted"/>
<evidence type="ECO:0000313" key="3">
    <source>
        <dbReference type="Proteomes" id="UP000500870"/>
    </source>
</evidence>
<name>A0A6H0ZZE0_9HYPH</name>
<feature type="compositionally biased region" description="Polar residues" evidence="1">
    <location>
        <begin position="81"/>
        <end position="96"/>
    </location>
</feature>
<feature type="compositionally biased region" description="Basic and acidic residues" evidence="1">
    <location>
        <begin position="57"/>
        <end position="71"/>
    </location>
</feature>
<dbReference type="EMBL" id="CP050900">
    <property type="protein sequence ID" value="QIX25140.1"/>
    <property type="molecule type" value="Genomic_DNA"/>
</dbReference>
<feature type="region of interest" description="Disordered" evidence="1">
    <location>
        <begin position="57"/>
        <end position="97"/>
    </location>
</feature>